<dbReference type="EMBL" id="QTSX02005016">
    <property type="protein sequence ID" value="KAJ9062263.1"/>
    <property type="molecule type" value="Genomic_DNA"/>
</dbReference>
<evidence type="ECO:0000313" key="1">
    <source>
        <dbReference type="EMBL" id="KAJ9062263.1"/>
    </source>
</evidence>
<sequence>MLNLLLQDPKLSLTQVWKQLAHNGIWVSERMVQLWMYGKVASVCVLTNVAANQWDGAEDSPYDQAIKSTLVKCLTSLSNVIIFISYYKLSIAFDNFGAQGRATTQKGSKEVKKRTFIDAFLAVSAKGSVYYWTNPDFTNGYKYSHILGGLLNSWDDSNSKHQVFLSHQMEGSSTAPEAIQQHGHQASVHPAGHADIHLGDVVVVVNAAIHHVSILPSLGYFEDKSLSFAFAL</sequence>
<reference evidence="1" key="1">
    <citation type="submission" date="2022-04" db="EMBL/GenBank/DDBJ databases">
        <title>Genome of the entomopathogenic fungus Entomophthora muscae.</title>
        <authorList>
            <person name="Elya C."/>
            <person name="Lovett B.R."/>
            <person name="Lee E."/>
            <person name="Macias A.M."/>
            <person name="Hajek A.E."/>
            <person name="De Bivort B.L."/>
            <person name="Kasson M.T."/>
            <person name="De Fine Licht H.H."/>
            <person name="Stajich J.E."/>
        </authorList>
    </citation>
    <scope>NUCLEOTIDE SEQUENCE</scope>
    <source>
        <strain evidence="1">Berkeley</strain>
    </source>
</reference>
<evidence type="ECO:0000313" key="2">
    <source>
        <dbReference type="Proteomes" id="UP001165960"/>
    </source>
</evidence>
<dbReference type="Proteomes" id="UP001165960">
    <property type="component" value="Unassembled WGS sequence"/>
</dbReference>
<accession>A0ACC2SIZ5</accession>
<organism evidence="1 2">
    <name type="scientific">Entomophthora muscae</name>
    <dbReference type="NCBI Taxonomy" id="34485"/>
    <lineage>
        <taxon>Eukaryota</taxon>
        <taxon>Fungi</taxon>
        <taxon>Fungi incertae sedis</taxon>
        <taxon>Zoopagomycota</taxon>
        <taxon>Entomophthoromycotina</taxon>
        <taxon>Entomophthoromycetes</taxon>
        <taxon>Entomophthorales</taxon>
        <taxon>Entomophthoraceae</taxon>
        <taxon>Entomophthora</taxon>
    </lineage>
</organism>
<proteinExistence type="predicted"/>
<keyword evidence="2" id="KW-1185">Reference proteome</keyword>
<name>A0ACC2SIZ5_9FUNG</name>
<comment type="caution">
    <text evidence="1">The sequence shown here is derived from an EMBL/GenBank/DDBJ whole genome shotgun (WGS) entry which is preliminary data.</text>
</comment>
<gene>
    <name evidence="1" type="ORF">DSO57_1012709</name>
</gene>
<protein>
    <submittedName>
        <fullName evidence="1">Uncharacterized protein</fullName>
    </submittedName>
</protein>